<dbReference type="AlphaFoldDB" id="U7V4N2"/>
<evidence type="ECO:0000259" key="1">
    <source>
        <dbReference type="Pfam" id="PF04230"/>
    </source>
</evidence>
<keyword evidence="3" id="KW-1185">Reference proteome</keyword>
<organism evidence="2 3">
    <name type="scientific">Cetobacterium somerae ATCC BAA-474</name>
    <dbReference type="NCBI Taxonomy" id="1319815"/>
    <lineage>
        <taxon>Bacteria</taxon>
        <taxon>Fusobacteriati</taxon>
        <taxon>Fusobacteriota</taxon>
        <taxon>Fusobacteriia</taxon>
        <taxon>Fusobacteriales</taxon>
        <taxon>Fusobacteriaceae</taxon>
        <taxon>Cetobacterium</taxon>
    </lineage>
</organism>
<name>U7V4N2_9FUSO</name>
<dbReference type="Pfam" id="PF04230">
    <property type="entry name" value="PS_pyruv_trans"/>
    <property type="match status" value="1"/>
</dbReference>
<comment type="caution">
    <text evidence="2">The sequence shown here is derived from an EMBL/GenBank/DDBJ whole genome shotgun (WGS) entry which is preliminary data.</text>
</comment>
<feature type="domain" description="Polysaccharide pyruvyl transferase" evidence="1">
    <location>
        <begin position="14"/>
        <end position="306"/>
    </location>
</feature>
<dbReference type="Proteomes" id="UP000017081">
    <property type="component" value="Unassembled WGS sequence"/>
</dbReference>
<dbReference type="RefSeq" id="WP_023052151.1">
    <property type="nucleotide sequence ID" value="NZ_CP173062.2"/>
</dbReference>
<evidence type="ECO:0000313" key="2">
    <source>
        <dbReference type="EMBL" id="ERT66525.1"/>
    </source>
</evidence>
<dbReference type="eggNOG" id="COG1143">
    <property type="taxonomic scope" value="Bacteria"/>
</dbReference>
<dbReference type="EMBL" id="AXZF01000143">
    <property type="protein sequence ID" value="ERT66525.1"/>
    <property type="molecule type" value="Genomic_DNA"/>
</dbReference>
<proteinExistence type="predicted"/>
<protein>
    <recommendedName>
        <fullName evidence="1">Polysaccharide pyruvyl transferase domain-containing protein</fullName>
    </recommendedName>
</protein>
<dbReference type="STRING" id="1319815.HMPREF0202_02623"/>
<dbReference type="InterPro" id="IPR007345">
    <property type="entry name" value="Polysacch_pyruvyl_Trfase"/>
</dbReference>
<sequence length="374" mass="43291">MNKIGLLTFSYGSNFGGTLQCLATYKILKNVLNKEVDILNYFPENSYTLSSLYLAGLKNNGKIDLNKVIIKLKYVKKGIDKFEDFRKKELKMTEYLSEEKIILKAKEYTDLIVGSDQVWNVTGGMRGAYFFEGLENTNKISYAACSGSDFYKDIDRERLKNSINDFNYISVRNNHTHSFVKRLTNKDAEIVCDPSILYDYKEYLTQEKPKEKYILTYILGSEINGGHEQVLKNIKEKFGNFKVIAVGIAYAGSGSLQFYPWADKVLYDASPEDWLNLINNAEFIYTDSYHGVLFSMKFHKNFLAYYSEKARASRFIDLAERYEVGDWIINTVDDLKSKNSLEKKIDYTKVDKLLDEHREYSMNFLKKALGENNE</sequence>
<accession>U7V4N2</accession>
<reference evidence="2 3" key="1">
    <citation type="submission" date="2013-08" db="EMBL/GenBank/DDBJ databases">
        <authorList>
            <person name="Weinstock G."/>
            <person name="Sodergren E."/>
            <person name="Wylie T."/>
            <person name="Fulton L."/>
            <person name="Fulton R."/>
            <person name="Fronick C."/>
            <person name="O'Laughlin M."/>
            <person name="Godfrey J."/>
            <person name="Miner T."/>
            <person name="Herter B."/>
            <person name="Appelbaum E."/>
            <person name="Cordes M."/>
            <person name="Lek S."/>
            <person name="Wollam A."/>
            <person name="Pepin K.H."/>
            <person name="Palsikar V.B."/>
            <person name="Mitreva M."/>
            <person name="Wilson R.K."/>
        </authorList>
    </citation>
    <scope>NUCLEOTIDE SEQUENCE [LARGE SCALE GENOMIC DNA]</scope>
    <source>
        <strain evidence="2 3">ATCC BAA-474</strain>
    </source>
</reference>
<gene>
    <name evidence="2" type="ORF">HMPREF0202_02623</name>
</gene>
<evidence type="ECO:0000313" key="3">
    <source>
        <dbReference type="Proteomes" id="UP000017081"/>
    </source>
</evidence>
<dbReference type="HOGENOM" id="CLU_025617_1_0_0"/>